<dbReference type="InterPro" id="IPR014001">
    <property type="entry name" value="Helicase_ATP-bd"/>
</dbReference>
<dbReference type="InterPro" id="IPR022698">
    <property type="entry name" value="OrsD"/>
</dbReference>
<dbReference type="SMART" id="SM00490">
    <property type="entry name" value="HELICc"/>
    <property type="match status" value="1"/>
</dbReference>
<dbReference type="EMBL" id="JABBWE010000130">
    <property type="protein sequence ID" value="KAG1784765.1"/>
    <property type="molecule type" value="Genomic_DNA"/>
</dbReference>
<evidence type="ECO:0000256" key="1">
    <source>
        <dbReference type="ARBA" id="ARBA00005446"/>
    </source>
</evidence>
<dbReference type="PROSITE" id="PS51194">
    <property type="entry name" value="HELICASE_CTER"/>
    <property type="match status" value="1"/>
</dbReference>
<dbReference type="GO" id="GO:0043138">
    <property type="term" value="F:3'-5' DNA helicase activity"/>
    <property type="evidence" value="ECO:0007669"/>
    <property type="project" value="UniProtKB-EC"/>
</dbReference>
<keyword evidence="2" id="KW-0547">Nucleotide-binding</keyword>
<dbReference type="Pfam" id="PF12013">
    <property type="entry name" value="OrsD"/>
    <property type="match status" value="1"/>
</dbReference>
<dbReference type="Gene3D" id="3.40.50.300">
    <property type="entry name" value="P-loop containing nucleotide triphosphate hydrolases"/>
    <property type="match status" value="2"/>
</dbReference>
<keyword evidence="10" id="KW-1185">Reference proteome</keyword>
<dbReference type="OrthoDB" id="2674601at2759"/>
<accession>A0A9P7A925</accession>
<dbReference type="GO" id="GO:0003676">
    <property type="term" value="F:nucleic acid binding"/>
    <property type="evidence" value="ECO:0007669"/>
    <property type="project" value="InterPro"/>
</dbReference>
<evidence type="ECO:0000259" key="7">
    <source>
        <dbReference type="PROSITE" id="PS51192"/>
    </source>
</evidence>
<gene>
    <name evidence="9" type="ORF">HD556DRAFT_1314833</name>
</gene>
<organism evidence="9 10">
    <name type="scientific">Suillus plorans</name>
    <dbReference type="NCBI Taxonomy" id="116603"/>
    <lineage>
        <taxon>Eukaryota</taxon>
        <taxon>Fungi</taxon>
        <taxon>Dikarya</taxon>
        <taxon>Basidiomycota</taxon>
        <taxon>Agaricomycotina</taxon>
        <taxon>Agaricomycetes</taxon>
        <taxon>Agaricomycetidae</taxon>
        <taxon>Boletales</taxon>
        <taxon>Suillineae</taxon>
        <taxon>Suillaceae</taxon>
        <taxon>Suillus</taxon>
    </lineage>
</organism>
<dbReference type="InterPro" id="IPR001650">
    <property type="entry name" value="Helicase_C-like"/>
</dbReference>
<feature type="region of interest" description="Disordered" evidence="6">
    <location>
        <begin position="1157"/>
        <end position="1189"/>
    </location>
</feature>
<keyword evidence="3" id="KW-0067">ATP-binding</keyword>
<feature type="compositionally biased region" description="Basic and acidic residues" evidence="6">
    <location>
        <begin position="1801"/>
        <end position="1810"/>
    </location>
</feature>
<dbReference type="PANTHER" id="PTHR13710">
    <property type="entry name" value="DNA HELICASE RECQ FAMILY MEMBER"/>
    <property type="match status" value="1"/>
</dbReference>
<evidence type="ECO:0000313" key="9">
    <source>
        <dbReference type="EMBL" id="KAG1784765.1"/>
    </source>
</evidence>
<dbReference type="GeneID" id="64594778"/>
<evidence type="ECO:0000313" key="10">
    <source>
        <dbReference type="Proteomes" id="UP000719766"/>
    </source>
</evidence>
<feature type="compositionally biased region" description="Basic residues" evidence="6">
    <location>
        <begin position="1162"/>
        <end position="1173"/>
    </location>
</feature>
<evidence type="ECO:0000256" key="5">
    <source>
        <dbReference type="ARBA" id="ARBA00034808"/>
    </source>
</evidence>
<evidence type="ECO:0000259" key="8">
    <source>
        <dbReference type="PROSITE" id="PS51194"/>
    </source>
</evidence>
<dbReference type="Proteomes" id="UP000719766">
    <property type="component" value="Unassembled WGS sequence"/>
</dbReference>
<dbReference type="SMART" id="SM00355">
    <property type="entry name" value="ZnF_C2H2"/>
    <property type="match status" value="2"/>
</dbReference>
<dbReference type="GO" id="GO:0005737">
    <property type="term" value="C:cytoplasm"/>
    <property type="evidence" value="ECO:0007669"/>
    <property type="project" value="TreeGrafter"/>
</dbReference>
<dbReference type="GO" id="GO:0005524">
    <property type="term" value="F:ATP binding"/>
    <property type="evidence" value="ECO:0007669"/>
    <property type="project" value="UniProtKB-KW"/>
</dbReference>
<comment type="caution">
    <text evidence="9">The sequence shown here is derived from an EMBL/GenBank/DDBJ whole genome shotgun (WGS) entry which is preliminary data.</text>
</comment>
<dbReference type="InterPro" id="IPR013087">
    <property type="entry name" value="Znf_C2H2_type"/>
</dbReference>
<proteinExistence type="inferred from homology"/>
<dbReference type="Pfam" id="PF00270">
    <property type="entry name" value="DEAD"/>
    <property type="match status" value="1"/>
</dbReference>
<feature type="region of interest" description="Disordered" evidence="6">
    <location>
        <begin position="1096"/>
        <end position="1130"/>
    </location>
</feature>
<feature type="domain" description="Helicase ATP-binding" evidence="7">
    <location>
        <begin position="1351"/>
        <end position="1497"/>
    </location>
</feature>
<comment type="catalytic activity">
    <reaction evidence="4">
        <text>Couples ATP hydrolysis with the unwinding of duplex DNA by translocating in the 3'-5' direction.</text>
        <dbReference type="EC" id="5.6.2.4"/>
    </reaction>
</comment>
<dbReference type="GO" id="GO:0009378">
    <property type="term" value="F:four-way junction helicase activity"/>
    <property type="evidence" value="ECO:0007669"/>
    <property type="project" value="TreeGrafter"/>
</dbReference>
<dbReference type="GO" id="GO:0000724">
    <property type="term" value="P:double-strand break repair via homologous recombination"/>
    <property type="evidence" value="ECO:0007669"/>
    <property type="project" value="TreeGrafter"/>
</dbReference>
<evidence type="ECO:0000256" key="6">
    <source>
        <dbReference type="SAM" id="MobiDB-lite"/>
    </source>
</evidence>
<comment type="similarity">
    <text evidence="1">Belongs to the helicase family. RecQ subfamily.</text>
</comment>
<dbReference type="PROSITE" id="PS51192">
    <property type="entry name" value="HELICASE_ATP_BIND_1"/>
    <property type="match status" value="1"/>
</dbReference>
<dbReference type="RefSeq" id="XP_041152250.1">
    <property type="nucleotide sequence ID" value="XM_041301014.1"/>
</dbReference>
<dbReference type="GO" id="GO:0005694">
    <property type="term" value="C:chromosome"/>
    <property type="evidence" value="ECO:0007669"/>
    <property type="project" value="TreeGrafter"/>
</dbReference>
<evidence type="ECO:0000256" key="3">
    <source>
        <dbReference type="ARBA" id="ARBA00022840"/>
    </source>
</evidence>
<dbReference type="EC" id="5.6.2.4" evidence="5"/>
<evidence type="ECO:0000256" key="2">
    <source>
        <dbReference type="ARBA" id="ARBA00022741"/>
    </source>
</evidence>
<dbReference type="InterPro" id="IPR027417">
    <property type="entry name" value="P-loop_NTPase"/>
</dbReference>
<sequence length="1986" mass="220539">MGPFPTCDIARKHRYRYHSVPIPFLIGGNEYVVGQSDGHYSCPLPECKFISKKREAIQKHINVAHNASVKIKVFDAPECLVASKQVLDQDSGVRDGTGNLICPEDVWSDDLVPEGPSREDVCSRDPSFDMDSSTVSLSPSVDYLMSNEVLDSLGVCFHSHLRFLICYSCKVALTSGMVSGHRKKHHHAYQVPSSTMESFLDYCSRSNVYEKPEHVKLPTAGGPPVQMIASPVEGFSCTASADCVYAVKDLGTIQRHSREKHSVTGLQEIQYRSCLVQHIFTAVGNSYFEVGQNVIPSARPNLKSTLKATFLPAVELSLVVPANTERERTPLIRFMGWDRFEVELRMNPARRRAAEQIKKKHSDDEFGGILTRLAAAVQDHMARASTILDGHPHRLSLSKILLYGDAIPRETDNHWRPVSDENVEYPGFIVQFMRAIMRVHLGFPLDFSFELSAAQTLCLEELVTVLGDENASPRKRMIFYHNLAWSLVDTDPDLCVGQRWANPIKRAIWLRALRADGNFCEASVLTPDLAKFKYLCNVTSLLEALMDKDEDTDSVHSDDHDRVARVHDRVLRLGRPTTFNIIYEMQQYASSLVFSQTREPNVYVDPDVKSITIGVHTMHMDKLRDGIQRLLQVSKSRYSALTNDIFMLKMVPEQVKDDLTNSTRGYSLVSEDPFFKNRHAMFFYLVDHYDLAMVDNAGRIAWNIPGIKDLLRRSSCVWEPIYHLLYITTHISCRGTQFVDHKISNSDRHRNLFMQGMEMFLLTAYSKRTGITDRDSCTPGFVPKDIAFLVLEMIAGGLRTAEAILAGVAYGAEAEHLYRTYLCVGEGVRTSPTRFSANIQQWNHDYFDCRWGVRDFHQGAITIGREFIAPDDSYDQADNILAESADHSTGVDHTHYGIVQGVVPRLSNNSMCKHRWLGDQWHSVLGLGPLAPPEAIRIRHKNMSNGTTLQAIADVVKKTTQETIKEFLDAHRTDVLKDTISTAIIKQLKDATDDAPEISSPLPTTWNGGSFHLSSNLDAMFYEESEGIRRDPASSSGPSGYNNNSVNASPVVVSPTASGYIQCGEMLSDSPLPVSSITSISQTEYIEGSTTFSDVVPTTHQSEFPPFKDRKGKGRAYETPEPPLVDGVMSSSISPIADIKGKRKRGDYENIHSRAFANPARASRRKHAPRSVSHHNSIPSTSGSYPVTPTAHRARKYAPRVKLSLERVAESTKHVRRLSSEVMDISSDEELSSLDTIQLKRLRGSRTSVPQVPVEVISLSSSGEDSSPDENMPIKRLRKTAASVQQMPIDAASLFSGECSPSKRAVTSFGTPASPPSAVQDVQENIRRAIRHIRKDDSATEKTPDQMDMLMAVMSAHTDLVITMRTGGGKSMSWMIPSVMDENSRSIVVCPFVALLDQQFMATASTGLRCHNYCVSKVVPENAQIFFLVSPLGRKFNRVFVDEFHDIMNCHPGRVVPWKNLAQQFGKTLIRIVLMTGTGPPHRIANFIKPFGLHLGIVTQVRSDTNRPEIGMHVIQIQPIAAMQSLGHLVSALCKLLAEEERILVFCGSQGDAQAFAVKANCAVYHSDLWEAGNSRASNLSRWDSGDTKVMACTTAFAQGMDRPHVRYVVIFKPSYGLLVNNQMLGRAGRDGKESHVFFLTDRRAKTYRGPPTDQCIGELDDLVHGTECRRFANMTCMDGHNLAVRCTDYPPGIHCDVCDPNSVMQRLSIQAIANPFRPPEASEHAVTPVFASGSMLQAPTHAPPPLSTGFVPVSSLLSMNMISHTITPQPSQSSDALYDAGALELTSFQALMLDSMEEIHGKGNGESSDKSYTTKSQPSLGRAVHIETPSTSSLPSVSRTFVSRASAVNTSLHNRLSSTARLDKYMKVLKDKCPSHFGNGGCLVPAANHRNGEEPACHAGFSYRKGEKCPFAGFIFKAVFCMWHNPGFRQLMINEIGEGASLASYEDFVAWIVKDSTDAGRYNNLVEAFLWFCSGLEKVNPKFFD</sequence>
<dbReference type="PANTHER" id="PTHR13710:SF154">
    <property type="entry name" value="RECQ HELICASE, PUTATIVE (AFU_ORTHOLOGUE AFUA_6G14720)-RELATED"/>
    <property type="match status" value="1"/>
</dbReference>
<dbReference type="InterPro" id="IPR011545">
    <property type="entry name" value="DEAD/DEAH_box_helicase_dom"/>
</dbReference>
<dbReference type="Pfam" id="PF00271">
    <property type="entry name" value="Helicase_C"/>
    <property type="match status" value="1"/>
</dbReference>
<name>A0A9P7A925_9AGAM</name>
<dbReference type="SUPFAM" id="SSF52540">
    <property type="entry name" value="P-loop containing nucleoside triphosphate hydrolases"/>
    <property type="match status" value="1"/>
</dbReference>
<reference evidence="9" key="1">
    <citation type="journal article" date="2020" name="New Phytol.">
        <title>Comparative genomics reveals dynamic genome evolution in host specialist ectomycorrhizal fungi.</title>
        <authorList>
            <person name="Lofgren L.A."/>
            <person name="Nguyen N.H."/>
            <person name="Vilgalys R."/>
            <person name="Ruytinx J."/>
            <person name="Liao H.L."/>
            <person name="Branco S."/>
            <person name="Kuo A."/>
            <person name="LaButti K."/>
            <person name="Lipzen A."/>
            <person name="Andreopoulos W."/>
            <person name="Pangilinan J."/>
            <person name="Riley R."/>
            <person name="Hundley H."/>
            <person name="Na H."/>
            <person name="Barry K."/>
            <person name="Grigoriev I.V."/>
            <person name="Stajich J.E."/>
            <person name="Kennedy P.G."/>
        </authorList>
    </citation>
    <scope>NUCLEOTIDE SEQUENCE</scope>
    <source>
        <strain evidence="9">S12</strain>
    </source>
</reference>
<feature type="region of interest" description="Disordered" evidence="6">
    <location>
        <begin position="1801"/>
        <end position="1821"/>
    </location>
</feature>
<feature type="domain" description="Helicase C-terminal" evidence="8">
    <location>
        <begin position="1529"/>
        <end position="1671"/>
    </location>
</feature>
<feature type="compositionally biased region" description="Polar residues" evidence="6">
    <location>
        <begin position="1811"/>
        <end position="1820"/>
    </location>
</feature>
<feature type="compositionally biased region" description="Polar residues" evidence="6">
    <location>
        <begin position="1174"/>
        <end position="1187"/>
    </location>
</feature>
<protein>
    <recommendedName>
        <fullName evidence="5">DNA 3'-5' helicase</fullName>
        <ecNumber evidence="5">5.6.2.4</ecNumber>
    </recommendedName>
</protein>
<dbReference type="SMART" id="SM00487">
    <property type="entry name" value="DEXDc"/>
    <property type="match status" value="1"/>
</dbReference>
<evidence type="ECO:0000256" key="4">
    <source>
        <dbReference type="ARBA" id="ARBA00034617"/>
    </source>
</evidence>